<dbReference type="Gene3D" id="3.30.70.330">
    <property type="match status" value="1"/>
</dbReference>
<feature type="region of interest" description="Disordered" evidence="2">
    <location>
        <begin position="771"/>
        <end position="790"/>
    </location>
</feature>
<feature type="compositionally biased region" description="Basic and acidic residues" evidence="2">
    <location>
        <begin position="1395"/>
        <end position="1405"/>
    </location>
</feature>
<feature type="compositionally biased region" description="Low complexity" evidence="2">
    <location>
        <begin position="928"/>
        <end position="939"/>
    </location>
</feature>
<keyword evidence="1" id="KW-0694">RNA-binding</keyword>
<feature type="region of interest" description="Disordered" evidence="2">
    <location>
        <begin position="517"/>
        <end position="576"/>
    </location>
</feature>
<feature type="compositionally biased region" description="Basic and acidic residues" evidence="2">
    <location>
        <begin position="220"/>
        <end position="233"/>
    </location>
</feature>
<feature type="compositionally biased region" description="Low complexity" evidence="2">
    <location>
        <begin position="334"/>
        <end position="355"/>
    </location>
</feature>
<evidence type="ECO:0000256" key="1">
    <source>
        <dbReference type="PROSITE-ProRule" id="PRU00176"/>
    </source>
</evidence>
<dbReference type="EMBL" id="BSDZ01000016">
    <property type="protein sequence ID" value="GLI63671.1"/>
    <property type="molecule type" value="Genomic_DNA"/>
</dbReference>
<feature type="chain" id="PRO_5045827635" description="RRM domain-containing protein" evidence="3">
    <location>
        <begin position="17"/>
        <end position="1567"/>
    </location>
</feature>
<feature type="compositionally biased region" description="Low complexity" evidence="2">
    <location>
        <begin position="624"/>
        <end position="633"/>
    </location>
</feature>
<feature type="region of interest" description="Disordered" evidence="2">
    <location>
        <begin position="1102"/>
        <end position="1155"/>
    </location>
</feature>
<feature type="compositionally biased region" description="Polar residues" evidence="2">
    <location>
        <begin position="517"/>
        <end position="531"/>
    </location>
</feature>
<feature type="signal peptide" evidence="3">
    <location>
        <begin position="1"/>
        <end position="16"/>
    </location>
</feature>
<feature type="compositionally biased region" description="Low complexity" evidence="2">
    <location>
        <begin position="1141"/>
        <end position="1155"/>
    </location>
</feature>
<feature type="compositionally biased region" description="Low complexity" evidence="2">
    <location>
        <begin position="445"/>
        <end position="462"/>
    </location>
</feature>
<dbReference type="Proteomes" id="UP001165090">
    <property type="component" value="Unassembled WGS sequence"/>
</dbReference>
<feature type="region of interest" description="Disordered" evidence="2">
    <location>
        <begin position="908"/>
        <end position="992"/>
    </location>
</feature>
<feature type="region of interest" description="Disordered" evidence="2">
    <location>
        <begin position="1376"/>
        <end position="1448"/>
    </location>
</feature>
<feature type="compositionally biased region" description="Pro residues" evidence="2">
    <location>
        <begin position="980"/>
        <end position="990"/>
    </location>
</feature>
<feature type="region of interest" description="Disordered" evidence="2">
    <location>
        <begin position="432"/>
        <end position="467"/>
    </location>
</feature>
<feature type="compositionally biased region" description="Low complexity" evidence="2">
    <location>
        <begin position="236"/>
        <end position="247"/>
    </location>
</feature>
<feature type="domain" description="RRM" evidence="4">
    <location>
        <begin position="1484"/>
        <end position="1564"/>
    </location>
</feature>
<evidence type="ECO:0000259" key="4">
    <source>
        <dbReference type="PROSITE" id="PS50102"/>
    </source>
</evidence>
<dbReference type="PROSITE" id="PS50102">
    <property type="entry name" value="RRM"/>
    <property type="match status" value="1"/>
</dbReference>
<dbReference type="InterPro" id="IPR035979">
    <property type="entry name" value="RBD_domain_sf"/>
</dbReference>
<dbReference type="InterPro" id="IPR012677">
    <property type="entry name" value="Nucleotide-bd_a/b_plait_sf"/>
</dbReference>
<comment type="caution">
    <text evidence="5">The sequence shown here is derived from an EMBL/GenBank/DDBJ whole genome shotgun (WGS) entry which is preliminary data.</text>
</comment>
<dbReference type="SUPFAM" id="SSF54928">
    <property type="entry name" value="RNA-binding domain, RBD"/>
    <property type="match status" value="1"/>
</dbReference>
<organism evidence="5 6">
    <name type="scientific">Volvox africanus</name>
    <dbReference type="NCBI Taxonomy" id="51714"/>
    <lineage>
        <taxon>Eukaryota</taxon>
        <taxon>Viridiplantae</taxon>
        <taxon>Chlorophyta</taxon>
        <taxon>core chlorophytes</taxon>
        <taxon>Chlorophyceae</taxon>
        <taxon>CS clade</taxon>
        <taxon>Chlamydomonadales</taxon>
        <taxon>Volvocaceae</taxon>
        <taxon>Volvox</taxon>
    </lineage>
</organism>
<feature type="compositionally biased region" description="Low complexity" evidence="2">
    <location>
        <begin position="651"/>
        <end position="670"/>
    </location>
</feature>
<feature type="region of interest" description="Disordered" evidence="2">
    <location>
        <begin position="1274"/>
        <end position="1354"/>
    </location>
</feature>
<feature type="compositionally biased region" description="Gly residues" evidence="2">
    <location>
        <begin position="1435"/>
        <end position="1444"/>
    </location>
</feature>
<keyword evidence="3" id="KW-0732">Signal</keyword>
<evidence type="ECO:0000313" key="6">
    <source>
        <dbReference type="Proteomes" id="UP001165090"/>
    </source>
</evidence>
<evidence type="ECO:0000313" key="5">
    <source>
        <dbReference type="EMBL" id="GLI63671.1"/>
    </source>
</evidence>
<gene>
    <name evidence="5" type="ORF">VaNZ11_006709</name>
</gene>
<dbReference type="SMART" id="SM00360">
    <property type="entry name" value="RRM"/>
    <property type="match status" value="1"/>
</dbReference>
<protein>
    <recommendedName>
        <fullName evidence="4">RRM domain-containing protein</fullName>
    </recommendedName>
</protein>
<feature type="compositionally biased region" description="Low complexity" evidence="2">
    <location>
        <begin position="959"/>
        <end position="979"/>
    </location>
</feature>
<dbReference type="PANTHER" id="PTHR15241">
    <property type="entry name" value="TRANSFORMER-2-RELATED"/>
    <property type="match status" value="1"/>
</dbReference>
<feature type="compositionally biased region" description="Low complexity" evidence="2">
    <location>
        <begin position="555"/>
        <end position="568"/>
    </location>
</feature>
<feature type="compositionally biased region" description="Basic and acidic residues" evidence="2">
    <location>
        <begin position="1124"/>
        <end position="1133"/>
    </location>
</feature>
<feature type="region of interest" description="Disordered" evidence="2">
    <location>
        <begin position="1005"/>
        <end position="1057"/>
    </location>
</feature>
<name>A0ABQ5S1Z0_9CHLO</name>
<feature type="region of interest" description="Disordered" evidence="2">
    <location>
        <begin position="53"/>
        <end position="73"/>
    </location>
</feature>
<sequence>MHGAIWCGISGCSTLALPFATPLPSAAAAASAAMPCPCYTGFAARRRPLGAVFRGPHRQTPRRDGGAVGNNDSRAGWNHCTSGHWAERASAIVVAALSSRWRPTLRRVTSAYTDPHGGSDVPGLLTHGSLVIQKWMGRPAPSIRSRCVLGAQLIGMMDVIVGSSGGRGGGTSSRRGIRCAARRSSRSTAPSANDIKIRVGRGGSGGGDCDLEGNGNNTGYRDKVNRVSVDKRRTTSRANDAAAAAIGDDSDSDELTASTDTEDGASGPRIQPNRRKFVDALSITTAPARGSAKLPTADLPYTSTTEAAGMIETIGGDAIESASSRGAARRGRTRTAATAASATTAATALSATSASVGGRSREGAYEGTGGRPEEGAPSRRAGVVRRSAMAVGNVYSDIGDTDIPRGNSSTHKSAFDNVGVLIPMDEIGRGFDREGAGRGRRARVTRGSVGAVHSSSSANGSGTEVQSIGAGLSGEQEELVVVPSGTATATLMPSNGSNSFTAAVSTATPMAAMAEVATTSQEIPQSTTRSTGRGRALTGLRTIIGRPGQRRGTGSSSNSSSSSSSSNNKTDDRQTDAAAAAAITAFAGQVARDGLTGGTANIAAAKFGTTAVAAAAAIAPPASAPASSAATHDTTADGGKPVSGRTETDDVAPAAAAAAATSAEVELLESNPADNVGSSRGINDSSSRRQMSAQEREARLRELFASVDGGDETSATRSCMRRLAAAAAGAAAATSSTAASSSAVSTAAAAASSFDVRDGLFGAESTTCQQNRDALPAGSDGRYGTSDTASYGSGAHWDEQLLVDEFAGMVDIMDFGADYDKAIKQPVGNLTTATAAVRALATAGDDGAAATAAVSTSTHPGASTSSDVVHGSNRLSLGHDLAMGSVWLDGDVSSGDEGGHHVTRFVEDITNTTNTSTSRGGDGGSGGSYSRRAPSRAPSEPTPRPPSPAAEQTETTYQSSMVSVAESSFSAAEAAGEADPQPPASFPPPAEWRFSDDLDGFLGFTAGSSGSWRDDGGGGGGGGGRASAFTGTSSNSSATPAAFASGPASSIAVGSSGSGGGVAPLPYNVDEDDLFGFDFSYVAPVAAQAPLQLLAAAAPPRPLPSRWGPHHQAPAPAPAPAPDRQLRTHRYDGNSRGPGGASTSAAETARRTNAAAAAAEVDDIIAATPEPDRIRTRHSEARHRNPLPVQDPDHGRYEVQNSKSSFVWERERGGPERRRTAAGVTEAVAGAQVRFRKVTHGSSLPVSLATDATAAVANADRAVVGEADATAAVDIPEGDWTTPGGSAVVGSSTSPLGPATARRLSSGADRNGGKSGTNVIPRSTVRIGSSISESGPSNSSSYSNSNRNGTGGIGGSSNSVAALLVQELLAPMRGAAHQNTTNDRRGSSSSSSDGADGRGGDESRSRGGRGGSLDGSPAAAAAVTTTTTEFKDTGIAGGRRGGGYLTSIQDKPAAPQLQLQLQPDGAAKPSAPPGGWKPRGTSETTLFVKGLDPSQGEERLREALAQLFSSAGRIVQIRLPCDSRRTPKGIAYIVFESPEEKARAVSMDGSRLLGRVIRVDANVDRPA</sequence>
<dbReference type="Pfam" id="PF00076">
    <property type="entry name" value="RRM_1"/>
    <property type="match status" value="1"/>
</dbReference>
<feature type="region of interest" description="Disordered" evidence="2">
    <location>
        <begin position="321"/>
        <end position="381"/>
    </location>
</feature>
<feature type="compositionally biased region" description="Polar residues" evidence="2">
    <location>
        <begin position="672"/>
        <end position="693"/>
    </location>
</feature>
<evidence type="ECO:0000256" key="2">
    <source>
        <dbReference type="SAM" id="MobiDB-lite"/>
    </source>
</evidence>
<reference evidence="5 6" key="1">
    <citation type="journal article" date="2023" name="IScience">
        <title>Expanded male sex-determining region conserved during the evolution of homothallism in the green alga Volvox.</title>
        <authorList>
            <person name="Yamamoto K."/>
            <person name="Matsuzaki R."/>
            <person name="Mahakham W."/>
            <person name="Heman W."/>
            <person name="Sekimoto H."/>
            <person name="Kawachi M."/>
            <person name="Minakuchi Y."/>
            <person name="Toyoda A."/>
            <person name="Nozaki H."/>
        </authorList>
    </citation>
    <scope>NUCLEOTIDE SEQUENCE [LARGE SCALE GENOMIC DNA]</scope>
    <source>
        <strain evidence="5 6">NIES-4468</strain>
    </source>
</reference>
<feature type="region of interest" description="Disordered" evidence="2">
    <location>
        <begin position="1463"/>
        <end position="1483"/>
    </location>
</feature>
<keyword evidence="6" id="KW-1185">Reference proteome</keyword>
<evidence type="ECO:0000256" key="3">
    <source>
        <dbReference type="SAM" id="SignalP"/>
    </source>
</evidence>
<dbReference type="PANTHER" id="PTHR15241:SF300">
    <property type="entry name" value="RNA RECOGNITION MOTIF"/>
    <property type="match status" value="1"/>
</dbReference>
<feature type="compositionally biased region" description="Low complexity" evidence="2">
    <location>
        <begin position="1044"/>
        <end position="1055"/>
    </location>
</feature>
<dbReference type="InterPro" id="IPR000504">
    <property type="entry name" value="RRM_dom"/>
</dbReference>
<feature type="compositionally biased region" description="Low complexity" evidence="2">
    <location>
        <begin position="1414"/>
        <end position="1428"/>
    </location>
</feature>
<proteinExistence type="predicted"/>
<accession>A0ABQ5S1Z0</accession>
<feature type="region of interest" description="Disordered" evidence="2">
    <location>
        <begin position="163"/>
        <end position="275"/>
    </location>
</feature>
<feature type="compositionally biased region" description="Basic residues" evidence="2">
    <location>
        <begin position="175"/>
        <end position="185"/>
    </location>
</feature>
<feature type="region of interest" description="Disordered" evidence="2">
    <location>
        <begin position="624"/>
        <end position="696"/>
    </location>
</feature>
<feature type="compositionally biased region" description="Low complexity" evidence="2">
    <location>
        <begin position="1328"/>
        <end position="1348"/>
    </location>
</feature>